<keyword evidence="2" id="KW-1185">Reference proteome</keyword>
<proteinExistence type="predicted"/>
<accession>A0ABP8CN44</accession>
<organism evidence="1 2">
    <name type="scientific">Actinomadura meridiana</name>
    <dbReference type="NCBI Taxonomy" id="559626"/>
    <lineage>
        <taxon>Bacteria</taxon>
        <taxon>Bacillati</taxon>
        <taxon>Actinomycetota</taxon>
        <taxon>Actinomycetes</taxon>
        <taxon>Streptosporangiales</taxon>
        <taxon>Thermomonosporaceae</taxon>
        <taxon>Actinomadura</taxon>
    </lineage>
</organism>
<protein>
    <submittedName>
        <fullName evidence="1">Uncharacterized protein</fullName>
    </submittedName>
</protein>
<reference evidence="2" key="1">
    <citation type="journal article" date="2019" name="Int. J. Syst. Evol. Microbiol.">
        <title>The Global Catalogue of Microorganisms (GCM) 10K type strain sequencing project: providing services to taxonomists for standard genome sequencing and annotation.</title>
        <authorList>
            <consortium name="The Broad Institute Genomics Platform"/>
            <consortium name="The Broad Institute Genome Sequencing Center for Infectious Disease"/>
            <person name="Wu L."/>
            <person name="Ma J."/>
        </authorList>
    </citation>
    <scope>NUCLEOTIDE SEQUENCE [LARGE SCALE GENOMIC DNA]</scope>
    <source>
        <strain evidence="2">JCM 17440</strain>
    </source>
</reference>
<dbReference type="Proteomes" id="UP001501710">
    <property type="component" value="Unassembled WGS sequence"/>
</dbReference>
<sequence length="64" mass="6822">MDALAAVDAIDEFAATPRDAPNRHRTSGPRRPGRLAGLLSSVITFRPQLCTAPMSPLVNPLITP</sequence>
<name>A0ABP8CN44_9ACTN</name>
<comment type="caution">
    <text evidence="1">The sequence shown here is derived from an EMBL/GenBank/DDBJ whole genome shotgun (WGS) entry which is preliminary data.</text>
</comment>
<dbReference type="EMBL" id="BAABAS010000027">
    <property type="protein sequence ID" value="GAA4241157.1"/>
    <property type="molecule type" value="Genomic_DNA"/>
</dbReference>
<evidence type="ECO:0000313" key="1">
    <source>
        <dbReference type="EMBL" id="GAA4241157.1"/>
    </source>
</evidence>
<gene>
    <name evidence="1" type="ORF">GCM10022254_68850</name>
</gene>
<evidence type="ECO:0000313" key="2">
    <source>
        <dbReference type="Proteomes" id="UP001501710"/>
    </source>
</evidence>